<comment type="caution">
    <text evidence="2">The sequence shown here is derived from an EMBL/GenBank/DDBJ whole genome shotgun (WGS) entry which is preliminary data.</text>
</comment>
<sequence>MFKLTMAAAVSLAAISAPAFAQSSTGTVDVSGSVEGRCLFTVPSETITLGELALGGVDGTAGRLDTAKVDAQSATLSGWCNNAAATMKVEALALTNSAAASSAAFTNRIDFTASAEANSVTATDTTTDAAVGAEEDVGMFSGDVVVTLASADAAGKLLVAGDYSGQVLVTLAPNF</sequence>
<keyword evidence="3" id="KW-1185">Reference proteome</keyword>
<evidence type="ECO:0000256" key="1">
    <source>
        <dbReference type="SAM" id="SignalP"/>
    </source>
</evidence>
<protein>
    <submittedName>
        <fullName evidence="2">Maltose-binding protein MalE</fullName>
    </submittedName>
</protein>
<feature type="signal peptide" evidence="1">
    <location>
        <begin position="1"/>
        <end position="21"/>
    </location>
</feature>
<organism evidence="2 3">
    <name type="scientific">Novosphingobium hassiacum</name>
    <dbReference type="NCBI Taxonomy" id="173676"/>
    <lineage>
        <taxon>Bacteria</taxon>
        <taxon>Pseudomonadati</taxon>
        <taxon>Pseudomonadota</taxon>
        <taxon>Alphaproteobacteria</taxon>
        <taxon>Sphingomonadales</taxon>
        <taxon>Sphingomonadaceae</taxon>
        <taxon>Novosphingobium</taxon>
    </lineage>
</organism>
<accession>A0A7W5ZXI5</accession>
<gene>
    <name evidence="2" type="ORF">GGQ88_001620</name>
</gene>
<feature type="chain" id="PRO_5031468665" evidence="1">
    <location>
        <begin position="22"/>
        <end position="175"/>
    </location>
</feature>
<evidence type="ECO:0000313" key="2">
    <source>
        <dbReference type="EMBL" id="MBB3860354.1"/>
    </source>
</evidence>
<dbReference type="Proteomes" id="UP000562395">
    <property type="component" value="Unassembled WGS sequence"/>
</dbReference>
<keyword evidence="1" id="KW-0732">Signal</keyword>
<name>A0A7W5ZXI5_9SPHN</name>
<reference evidence="2 3" key="1">
    <citation type="submission" date="2020-08" db="EMBL/GenBank/DDBJ databases">
        <title>Genomic Encyclopedia of Type Strains, Phase IV (KMG-IV): sequencing the most valuable type-strain genomes for metagenomic binning, comparative biology and taxonomic classification.</title>
        <authorList>
            <person name="Goeker M."/>
        </authorList>
    </citation>
    <scope>NUCLEOTIDE SEQUENCE [LARGE SCALE GENOMIC DNA]</scope>
    <source>
        <strain evidence="2 3">DSM 14552</strain>
    </source>
</reference>
<proteinExistence type="predicted"/>
<dbReference type="AlphaFoldDB" id="A0A7W5ZXI5"/>
<evidence type="ECO:0000313" key="3">
    <source>
        <dbReference type="Proteomes" id="UP000562395"/>
    </source>
</evidence>
<dbReference type="RefSeq" id="WP_183612625.1">
    <property type="nucleotide sequence ID" value="NZ_JACICY010000003.1"/>
</dbReference>
<dbReference type="EMBL" id="JACICY010000003">
    <property type="protein sequence ID" value="MBB3860354.1"/>
    <property type="molecule type" value="Genomic_DNA"/>
</dbReference>